<keyword evidence="9" id="KW-0342">GTP-binding</keyword>
<dbReference type="InterPro" id="IPR007197">
    <property type="entry name" value="rSAM"/>
</dbReference>
<dbReference type="SUPFAM" id="SSF102114">
    <property type="entry name" value="Radical SAM enzymes"/>
    <property type="match status" value="1"/>
</dbReference>
<gene>
    <name evidence="13" type="ORF">KUTeg_013602</name>
</gene>
<dbReference type="InterPro" id="IPR013483">
    <property type="entry name" value="MoaA"/>
</dbReference>
<dbReference type="InterPro" id="IPR058240">
    <property type="entry name" value="rSAM_sf"/>
</dbReference>
<protein>
    <recommendedName>
        <fullName evidence="3">cyclic pyranopterin monophosphate synthase</fullName>
        <ecNumber evidence="3">4.6.1.17</ecNumber>
    </recommendedName>
</protein>
<dbReference type="InterPro" id="IPR010505">
    <property type="entry name" value="MoaA_twitch"/>
</dbReference>
<dbReference type="InterPro" id="IPR050105">
    <property type="entry name" value="MoCo_biosynth_MoaA/MoaC"/>
</dbReference>
<evidence type="ECO:0000313" key="14">
    <source>
        <dbReference type="Proteomes" id="UP001217089"/>
    </source>
</evidence>
<evidence type="ECO:0000256" key="7">
    <source>
        <dbReference type="ARBA" id="ARBA00023004"/>
    </source>
</evidence>
<dbReference type="Gene3D" id="3.30.70.640">
    <property type="entry name" value="Molybdopterin cofactor biosynthesis C (MoaC) domain"/>
    <property type="match status" value="1"/>
</dbReference>
<name>A0ABQ9EZK6_TEGGR</name>
<keyword evidence="5" id="KW-0479">Metal-binding</keyword>
<evidence type="ECO:0000256" key="2">
    <source>
        <dbReference type="ARBA" id="ARBA00005046"/>
    </source>
</evidence>
<dbReference type="InterPro" id="IPR013785">
    <property type="entry name" value="Aldolase_TIM"/>
</dbReference>
<evidence type="ECO:0000256" key="9">
    <source>
        <dbReference type="ARBA" id="ARBA00023134"/>
    </source>
</evidence>
<dbReference type="InterPro" id="IPR023045">
    <property type="entry name" value="MoaC"/>
</dbReference>
<dbReference type="Pfam" id="PF01967">
    <property type="entry name" value="MoaC"/>
    <property type="match status" value="1"/>
</dbReference>
<dbReference type="InterPro" id="IPR047594">
    <property type="entry name" value="MoaC_bact/euk"/>
</dbReference>
<dbReference type="CDD" id="cd01335">
    <property type="entry name" value="Radical_SAM"/>
    <property type="match status" value="1"/>
</dbReference>
<keyword evidence="8" id="KW-0411">Iron-sulfur</keyword>
<dbReference type="EC" id="4.6.1.17" evidence="3"/>
<comment type="pathway">
    <text evidence="2">Cofactor biosynthesis; molybdopterin biosynthesis.</text>
</comment>
<keyword evidence="6" id="KW-0547">Nucleotide-binding</keyword>
<dbReference type="NCBIfam" id="TIGR00581">
    <property type="entry name" value="moaC"/>
    <property type="match status" value="1"/>
</dbReference>
<sequence>MAGQYCMPEEGVDLTPKERLLSSAEIIKLSKLFVHEGIQKIRLTGGEPLIRKDIVDIIAGLNQFRSMGLKTIAMTTNGVTLSRKLPALQESGLDLLNISLDTLIPAKFEFITRRNGWDKVMKGINTALDLGYNSVKVNCVVMRGINEEEVCDFVSLTKDKNLDVRFIEYMPFDGNKWNFKKMVTYHEMLDTIKAKWPDIKRISDMPNDTSKAYKVPGYSGQIGFITSMSEHFCGSCNRLRVTADGNLKVCLFGNAEVSLRDAVRDGKSDEELLQVIGMFNLSKMKNRPMILIDFGVSKCKYLHNLFAQQVPLGNVIQPKPVIDNLYFLNRQFLGQQWYFQHRNFSKDVEDRLMYWETDRKRRLEEDSNKHICDSDFNEQFSYNTNKVNKSSLTHIDLSGRATMVNIGDKIESERTAKAGASIYLGQEAFNLVKENKMKKGDVLTVSQLAGIMAAKRTSELIPLCHNILLSKVDVQLKLNEDNFSIEISSVAKTTGKTGVEMEAIMAVTMAAITVYDMCKAVSREMVISGVRLLNKTGGVSGDYEYKAV</sequence>
<keyword evidence="10" id="KW-0501">Molybdenum cofactor biosynthesis</keyword>
<organism evidence="13 14">
    <name type="scientific">Tegillarca granosa</name>
    <name type="common">Malaysian cockle</name>
    <name type="synonym">Anadara granosa</name>
    <dbReference type="NCBI Taxonomy" id="220873"/>
    <lineage>
        <taxon>Eukaryota</taxon>
        <taxon>Metazoa</taxon>
        <taxon>Spiralia</taxon>
        <taxon>Lophotrochozoa</taxon>
        <taxon>Mollusca</taxon>
        <taxon>Bivalvia</taxon>
        <taxon>Autobranchia</taxon>
        <taxon>Pteriomorphia</taxon>
        <taxon>Arcoida</taxon>
        <taxon>Arcoidea</taxon>
        <taxon>Arcidae</taxon>
        <taxon>Tegillarca</taxon>
    </lineage>
</organism>
<evidence type="ECO:0000256" key="3">
    <source>
        <dbReference type="ARBA" id="ARBA00012575"/>
    </source>
</evidence>
<evidence type="ECO:0000256" key="8">
    <source>
        <dbReference type="ARBA" id="ARBA00023014"/>
    </source>
</evidence>
<dbReference type="PROSITE" id="PS51918">
    <property type="entry name" value="RADICAL_SAM"/>
    <property type="match status" value="1"/>
</dbReference>
<keyword evidence="4" id="KW-0949">S-adenosyl-L-methionine</keyword>
<dbReference type="EMBL" id="JARBDR010000657">
    <property type="protein sequence ID" value="KAJ8308728.1"/>
    <property type="molecule type" value="Genomic_DNA"/>
</dbReference>
<dbReference type="CDD" id="cd21117">
    <property type="entry name" value="Twitch_MoaA"/>
    <property type="match status" value="1"/>
</dbReference>
<feature type="domain" description="Radical SAM core" evidence="12">
    <location>
        <begin position="1"/>
        <end position="198"/>
    </location>
</feature>
<dbReference type="Pfam" id="PF04055">
    <property type="entry name" value="Radical_SAM"/>
    <property type="match status" value="1"/>
</dbReference>
<keyword evidence="14" id="KW-1185">Reference proteome</keyword>
<dbReference type="Pfam" id="PF06463">
    <property type="entry name" value="Mob_synth_C"/>
    <property type="match status" value="1"/>
</dbReference>
<dbReference type="PANTHER" id="PTHR22960">
    <property type="entry name" value="MOLYBDOPTERIN COFACTOR SYNTHESIS PROTEIN A"/>
    <property type="match status" value="1"/>
</dbReference>
<dbReference type="PANTHER" id="PTHR22960:SF0">
    <property type="entry name" value="MOLYBDENUM COFACTOR BIOSYNTHESIS PROTEIN 1"/>
    <property type="match status" value="1"/>
</dbReference>
<dbReference type="Gene3D" id="3.20.20.70">
    <property type="entry name" value="Aldolase class I"/>
    <property type="match status" value="1"/>
</dbReference>
<keyword evidence="11" id="KW-0456">Lyase</keyword>
<evidence type="ECO:0000256" key="6">
    <source>
        <dbReference type="ARBA" id="ARBA00022741"/>
    </source>
</evidence>
<dbReference type="SUPFAM" id="SSF55040">
    <property type="entry name" value="Molybdenum cofactor biosynthesis protein C, MoaC"/>
    <property type="match status" value="1"/>
</dbReference>
<evidence type="ECO:0000256" key="1">
    <source>
        <dbReference type="ARBA" id="ARBA00001637"/>
    </source>
</evidence>
<evidence type="ECO:0000256" key="10">
    <source>
        <dbReference type="ARBA" id="ARBA00023150"/>
    </source>
</evidence>
<comment type="catalytic activity">
    <reaction evidence="1">
        <text>(8S)-3',8-cyclo-7,8-dihydroguanosine 5'-triphosphate = cyclic pyranopterin phosphate + diphosphate</text>
        <dbReference type="Rhea" id="RHEA:49580"/>
        <dbReference type="ChEBI" id="CHEBI:33019"/>
        <dbReference type="ChEBI" id="CHEBI:59648"/>
        <dbReference type="ChEBI" id="CHEBI:131766"/>
        <dbReference type="EC" id="4.6.1.17"/>
    </reaction>
</comment>
<dbReference type="NCBIfam" id="TIGR02666">
    <property type="entry name" value="moaA"/>
    <property type="match status" value="1"/>
</dbReference>
<comment type="caution">
    <text evidence="13">The sequence shown here is derived from an EMBL/GenBank/DDBJ whole genome shotgun (WGS) entry which is preliminary data.</text>
</comment>
<evidence type="ECO:0000256" key="4">
    <source>
        <dbReference type="ARBA" id="ARBA00022691"/>
    </source>
</evidence>
<keyword evidence="7" id="KW-0408">Iron</keyword>
<dbReference type="InterPro" id="IPR002820">
    <property type="entry name" value="Mopterin_CF_biosynth-C_dom"/>
</dbReference>
<dbReference type="InterPro" id="IPR036522">
    <property type="entry name" value="MoaC_sf"/>
</dbReference>
<evidence type="ECO:0000313" key="13">
    <source>
        <dbReference type="EMBL" id="KAJ8308728.1"/>
    </source>
</evidence>
<evidence type="ECO:0000256" key="11">
    <source>
        <dbReference type="ARBA" id="ARBA00023239"/>
    </source>
</evidence>
<accession>A0ABQ9EZK6</accession>
<proteinExistence type="inferred from homology"/>
<dbReference type="CDD" id="cd01420">
    <property type="entry name" value="MoaC_PE"/>
    <property type="match status" value="1"/>
</dbReference>
<reference evidence="13 14" key="1">
    <citation type="submission" date="2022-12" db="EMBL/GenBank/DDBJ databases">
        <title>Chromosome-level genome of Tegillarca granosa.</title>
        <authorList>
            <person name="Kim J."/>
        </authorList>
    </citation>
    <scope>NUCLEOTIDE SEQUENCE [LARGE SCALE GENOMIC DNA]</scope>
    <source>
        <strain evidence="13">Teg-2019</strain>
        <tissue evidence="13">Adductor muscle</tissue>
    </source>
</reference>
<evidence type="ECO:0000256" key="5">
    <source>
        <dbReference type="ARBA" id="ARBA00022723"/>
    </source>
</evidence>
<dbReference type="Proteomes" id="UP001217089">
    <property type="component" value="Unassembled WGS sequence"/>
</dbReference>
<dbReference type="NCBIfam" id="NF006870">
    <property type="entry name" value="PRK09364.1"/>
    <property type="match status" value="1"/>
</dbReference>
<dbReference type="HAMAP" id="MF_01224_B">
    <property type="entry name" value="MoaC_B"/>
    <property type="match status" value="1"/>
</dbReference>
<evidence type="ECO:0000259" key="12">
    <source>
        <dbReference type="PROSITE" id="PS51918"/>
    </source>
</evidence>